<evidence type="ECO:0000313" key="1">
    <source>
        <dbReference type="EMBL" id="GCE93201.1"/>
    </source>
</evidence>
<dbReference type="EMBL" id="BIMW01000065">
    <property type="protein sequence ID" value="GCE93201.1"/>
    <property type="molecule type" value="Genomic_DNA"/>
</dbReference>
<organism evidence="1 2">
    <name type="scientific">Limnospira platensis NIES-46</name>
    <dbReference type="NCBI Taxonomy" id="1236695"/>
    <lineage>
        <taxon>Bacteria</taxon>
        <taxon>Bacillati</taxon>
        <taxon>Cyanobacteriota</taxon>
        <taxon>Cyanophyceae</taxon>
        <taxon>Oscillatoriophycideae</taxon>
        <taxon>Oscillatoriales</taxon>
        <taxon>Sirenicapillariaceae</taxon>
        <taxon>Limnospira</taxon>
    </lineage>
</organism>
<keyword evidence="2" id="KW-1185">Reference proteome</keyword>
<accession>A0A5M3T5S8</accession>
<name>A0A5M3T5S8_LIMPL</name>
<dbReference type="InterPro" id="IPR001646">
    <property type="entry name" value="5peptide_repeat"/>
</dbReference>
<dbReference type="Proteomes" id="UP000326169">
    <property type="component" value="Unassembled WGS sequence"/>
</dbReference>
<dbReference type="Pfam" id="PF00805">
    <property type="entry name" value="Pentapeptide"/>
    <property type="match status" value="1"/>
</dbReference>
<dbReference type="RefSeq" id="WP_231852072.1">
    <property type="nucleotide sequence ID" value="NZ_BIMW01000065.1"/>
</dbReference>
<gene>
    <name evidence="1" type="ORF">NIES46_12500</name>
</gene>
<dbReference type="Gene3D" id="2.160.20.80">
    <property type="entry name" value="E3 ubiquitin-protein ligase SopA"/>
    <property type="match status" value="1"/>
</dbReference>
<dbReference type="GeneID" id="301682146"/>
<comment type="caution">
    <text evidence="1">The sequence shown here is derived from an EMBL/GenBank/DDBJ whole genome shotgun (WGS) entry which is preliminary data.</text>
</comment>
<dbReference type="SUPFAM" id="SSF141571">
    <property type="entry name" value="Pentapeptide repeat-like"/>
    <property type="match status" value="1"/>
</dbReference>
<evidence type="ECO:0000313" key="2">
    <source>
        <dbReference type="Proteomes" id="UP000326169"/>
    </source>
</evidence>
<sequence length="84" mass="9334">METNFSKKSFYLNLKGADLTNANLAGISWGKVDFDHAIFEGANIEDADFSQALNLRVSQIKQAINWQSASYHQSLQQQLAIANS</sequence>
<proteinExistence type="predicted"/>
<reference evidence="1 2" key="1">
    <citation type="journal article" date="2019" name="J Genomics">
        <title>The Draft Genome of a Hydrogen-producing Cyanobacterium, Arthrospira platensis NIES-46.</title>
        <authorList>
            <person name="Suzuki S."/>
            <person name="Yamaguchi H."/>
            <person name="Kawachi M."/>
        </authorList>
    </citation>
    <scope>NUCLEOTIDE SEQUENCE [LARGE SCALE GENOMIC DNA]</scope>
    <source>
        <strain evidence="1 2">NIES-46</strain>
    </source>
</reference>
<protein>
    <submittedName>
        <fullName evidence="1">Pentapeptide repeat-containing protein</fullName>
    </submittedName>
</protein>